<dbReference type="AlphaFoldDB" id="A0A225ARQ5"/>
<feature type="region of interest" description="Disordered" evidence="1">
    <location>
        <begin position="1"/>
        <end position="35"/>
    </location>
</feature>
<evidence type="ECO:0000313" key="3">
    <source>
        <dbReference type="Proteomes" id="UP000214365"/>
    </source>
</evidence>
<organism evidence="2 3">
    <name type="scientific">Talaromyces atroroseus</name>
    <dbReference type="NCBI Taxonomy" id="1441469"/>
    <lineage>
        <taxon>Eukaryota</taxon>
        <taxon>Fungi</taxon>
        <taxon>Dikarya</taxon>
        <taxon>Ascomycota</taxon>
        <taxon>Pezizomycotina</taxon>
        <taxon>Eurotiomycetes</taxon>
        <taxon>Eurotiomycetidae</taxon>
        <taxon>Eurotiales</taxon>
        <taxon>Trichocomaceae</taxon>
        <taxon>Talaromyces</taxon>
        <taxon>Talaromyces sect. Trachyspermi</taxon>
    </lineage>
</organism>
<proteinExistence type="predicted"/>
<dbReference type="EMBL" id="LFMY01000001">
    <property type="protein sequence ID" value="OKL64261.1"/>
    <property type="molecule type" value="Genomic_DNA"/>
</dbReference>
<comment type="caution">
    <text evidence="2">The sequence shown here is derived from an EMBL/GenBank/DDBJ whole genome shotgun (WGS) entry which is preliminary data.</text>
</comment>
<feature type="compositionally biased region" description="Polar residues" evidence="1">
    <location>
        <begin position="26"/>
        <end position="35"/>
    </location>
</feature>
<accession>A0A225ARQ5</accession>
<keyword evidence="3" id="KW-1185">Reference proteome</keyword>
<dbReference type="RefSeq" id="XP_020124382.1">
    <property type="nucleotide sequence ID" value="XM_020260194.1"/>
</dbReference>
<dbReference type="OrthoDB" id="4498167at2759"/>
<reference evidence="2 3" key="1">
    <citation type="submission" date="2015-06" db="EMBL/GenBank/DDBJ databases">
        <title>Talaromyces atroroseus IBT 11181 draft genome.</title>
        <authorList>
            <person name="Rasmussen K.B."/>
            <person name="Rasmussen S."/>
            <person name="Petersen B."/>
            <person name="Sicheritz-Ponten T."/>
            <person name="Mortensen U.H."/>
            <person name="Thrane U."/>
        </authorList>
    </citation>
    <scope>NUCLEOTIDE SEQUENCE [LARGE SCALE GENOMIC DNA]</scope>
    <source>
        <strain evidence="2 3">IBT 11181</strain>
    </source>
</reference>
<evidence type="ECO:0000313" key="2">
    <source>
        <dbReference type="EMBL" id="OKL64261.1"/>
    </source>
</evidence>
<name>A0A225ARQ5_TALAT</name>
<gene>
    <name evidence="2" type="ORF">UA08_00393</name>
</gene>
<sequence length="110" mass="11379">MPNDPADLQFAAEDVPGRDSGLGSLDTGTSVDPNTSVDVYNRVMLQYTQRQIAAFTQEDKGTGRRGSSTSGRSGQSNSSSVGNMARTGTCPPPQRSSEASASQSPGGPRA</sequence>
<feature type="region of interest" description="Disordered" evidence="1">
    <location>
        <begin position="54"/>
        <end position="110"/>
    </location>
</feature>
<dbReference type="Proteomes" id="UP000214365">
    <property type="component" value="Unassembled WGS sequence"/>
</dbReference>
<feature type="compositionally biased region" description="Low complexity" evidence="1">
    <location>
        <begin position="65"/>
        <end position="83"/>
    </location>
</feature>
<dbReference type="GeneID" id="31000148"/>
<evidence type="ECO:0000256" key="1">
    <source>
        <dbReference type="SAM" id="MobiDB-lite"/>
    </source>
</evidence>
<protein>
    <submittedName>
        <fullName evidence="2">Uncharacterized protein</fullName>
    </submittedName>
</protein>
<feature type="compositionally biased region" description="Polar residues" evidence="1">
    <location>
        <begin position="95"/>
        <end position="110"/>
    </location>
</feature>